<evidence type="ECO:0000256" key="2">
    <source>
        <dbReference type="ARBA" id="ARBA00022448"/>
    </source>
</evidence>
<comment type="subcellular location">
    <subcellularLocation>
        <location evidence="1 7">Cell membrane</location>
        <topology evidence="1 7">Multi-pass membrane protein</topology>
    </subcellularLocation>
</comment>
<dbReference type="PROSITE" id="PS50928">
    <property type="entry name" value="ABC_TM1"/>
    <property type="match status" value="1"/>
</dbReference>
<evidence type="ECO:0000259" key="8">
    <source>
        <dbReference type="PROSITE" id="PS50928"/>
    </source>
</evidence>
<evidence type="ECO:0000256" key="1">
    <source>
        <dbReference type="ARBA" id="ARBA00004651"/>
    </source>
</evidence>
<feature type="domain" description="ABC transmembrane type-1" evidence="8">
    <location>
        <begin position="141"/>
        <end position="324"/>
    </location>
</feature>
<dbReference type="EMBL" id="JANRMI010000001">
    <property type="protein sequence ID" value="MDG0815622.1"/>
    <property type="molecule type" value="Genomic_DNA"/>
</dbReference>
<dbReference type="Proteomes" id="UP001152321">
    <property type="component" value="Unassembled WGS sequence"/>
</dbReference>
<feature type="transmembrane region" description="Helical" evidence="7">
    <location>
        <begin position="145"/>
        <end position="167"/>
    </location>
</feature>
<feature type="transmembrane region" description="Helical" evidence="7">
    <location>
        <begin position="310"/>
        <end position="330"/>
    </location>
</feature>
<keyword evidence="5 7" id="KW-1133">Transmembrane helix</keyword>
<keyword evidence="10" id="KW-1185">Reference proteome</keyword>
<feature type="transmembrane region" description="Helical" evidence="7">
    <location>
        <begin position="38"/>
        <end position="57"/>
    </location>
</feature>
<feature type="transmembrane region" description="Helical" evidence="7">
    <location>
        <begin position="78"/>
        <end position="101"/>
    </location>
</feature>
<feature type="transmembrane region" description="Helical" evidence="7">
    <location>
        <begin position="255"/>
        <end position="273"/>
    </location>
</feature>
<proteinExistence type="inferred from homology"/>
<protein>
    <submittedName>
        <fullName evidence="9">Phosphonate ABC transporter, permease protein PhnE</fullName>
    </submittedName>
</protein>
<dbReference type="PANTHER" id="PTHR30043:SF1">
    <property type="entry name" value="ABC TRANSPORT SYSTEM PERMEASE PROTEIN P69"/>
    <property type="match status" value="1"/>
</dbReference>
<reference evidence="9" key="1">
    <citation type="submission" date="2022-08" db="EMBL/GenBank/DDBJ databases">
        <title>Novel Bdellovibrio Species Isolated from Svalbard: Designation Bdellovibrio svalbardensis.</title>
        <authorList>
            <person name="Mitchell R.J."/>
            <person name="Choi S.Y."/>
        </authorList>
    </citation>
    <scope>NUCLEOTIDE SEQUENCE</scope>
    <source>
        <strain evidence="9">PAP01</strain>
    </source>
</reference>
<organism evidence="9 10">
    <name type="scientific">Bdellovibrio svalbardensis</name>
    <dbReference type="NCBI Taxonomy" id="2972972"/>
    <lineage>
        <taxon>Bacteria</taxon>
        <taxon>Pseudomonadati</taxon>
        <taxon>Bdellovibrionota</taxon>
        <taxon>Bdellovibrionia</taxon>
        <taxon>Bdellovibrionales</taxon>
        <taxon>Pseudobdellovibrionaceae</taxon>
        <taxon>Bdellovibrio</taxon>
    </lineage>
</organism>
<accession>A0ABT6DFL8</accession>
<evidence type="ECO:0000256" key="7">
    <source>
        <dbReference type="RuleBase" id="RU363032"/>
    </source>
</evidence>
<keyword evidence="3" id="KW-1003">Cell membrane</keyword>
<dbReference type="InterPro" id="IPR000515">
    <property type="entry name" value="MetI-like"/>
</dbReference>
<evidence type="ECO:0000313" key="9">
    <source>
        <dbReference type="EMBL" id="MDG0815622.1"/>
    </source>
</evidence>
<dbReference type="CDD" id="cd06261">
    <property type="entry name" value="TM_PBP2"/>
    <property type="match status" value="1"/>
</dbReference>
<comment type="similarity">
    <text evidence="7">Belongs to the binding-protein-dependent transport system permease family.</text>
</comment>
<comment type="caution">
    <text evidence="9">The sequence shown here is derived from an EMBL/GenBank/DDBJ whole genome shotgun (WGS) entry which is preliminary data.</text>
</comment>
<sequence length="335" mass="37070">MFRRTVFDSILGAFLLSVLAIALFVGSEEQLLNLTRDVLFVGGFFILSAGISWSLRARGVVTLGDVLFKTVKSEEARAWYKSFWGWQLVVSLIVAFMVAVIKTQFSFVELFDYHGFGGAVRLFKGLFNPNWDVLPRAVLNIIETIFMAFLATALAIPVAFVLSFFCAKNIMKGPAGYFVYLILRTVLNVTRSIEALIWAIIFSVWVGIGPFAGMLALMIHSVASLAKQYSEMVESAEEGPIEAIESTGANKLQTIWYAIVPQVLLPYISFTVYRWDINVRMATVIGLVGGGGIGTMLIQYQGQAMWREVGCIIAVIAVVVWALDQASAYIREALK</sequence>
<evidence type="ECO:0000256" key="5">
    <source>
        <dbReference type="ARBA" id="ARBA00022989"/>
    </source>
</evidence>
<evidence type="ECO:0000256" key="3">
    <source>
        <dbReference type="ARBA" id="ARBA00022475"/>
    </source>
</evidence>
<dbReference type="Gene3D" id="1.10.3720.10">
    <property type="entry name" value="MetI-like"/>
    <property type="match status" value="1"/>
</dbReference>
<dbReference type="InterPro" id="IPR005769">
    <property type="entry name" value="PhnE/PtxC"/>
</dbReference>
<dbReference type="SUPFAM" id="SSF161098">
    <property type="entry name" value="MetI-like"/>
    <property type="match status" value="1"/>
</dbReference>
<gene>
    <name evidence="9" type="primary">phnE</name>
    <name evidence="9" type="ORF">NWE73_04545</name>
</gene>
<evidence type="ECO:0000256" key="6">
    <source>
        <dbReference type="ARBA" id="ARBA00023136"/>
    </source>
</evidence>
<dbReference type="RefSeq" id="WP_277577096.1">
    <property type="nucleotide sequence ID" value="NZ_JANRMI010000001.1"/>
</dbReference>
<name>A0ABT6DFL8_9BACT</name>
<dbReference type="InterPro" id="IPR035906">
    <property type="entry name" value="MetI-like_sf"/>
</dbReference>
<keyword evidence="6 7" id="KW-0472">Membrane</keyword>
<dbReference type="PANTHER" id="PTHR30043">
    <property type="entry name" value="PHOSPHONATES TRANSPORT SYSTEM PERMEASE PROTEIN"/>
    <property type="match status" value="1"/>
</dbReference>
<evidence type="ECO:0000313" key="10">
    <source>
        <dbReference type="Proteomes" id="UP001152321"/>
    </source>
</evidence>
<feature type="transmembrane region" description="Helical" evidence="7">
    <location>
        <begin position="7"/>
        <end position="26"/>
    </location>
</feature>
<feature type="transmembrane region" description="Helical" evidence="7">
    <location>
        <begin position="279"/>
        <end position="298"/>
    </location>
</feature>
<feature type="transmembrane region" description="Helical" evidence="7">
    <location>
        <begin position="196"/>
        <end position="219"/>
    </location>
</feature>
<evidence type="ECO:0000256" key="4">
    <source>
        <dbReference type="ARBA" id="ARBA00022692"/>
    </source>
</evidence>
<keyword evidence="2 7" id="KW-0813">Transport</keyword>
<keyword evidence="4 7" id="KW-0812">Transmembrane</keyword>
<dbReference type="Pfam" id="PF00528">
    <property type="entry name" value="BPD_transp_1"/>
    <property type="match status" value="1"/>
</dbReference>
<dbReference type="NCBIfam" id="TIGR01097">
    <property type="entry name" value="PhnE"/>
    <property type="match status" value="1"/>
</dbReference>